<accession>A0A448UVQ0</accession>
<dbReference type="AlphaFoldDB" id="A0A448UVQ0"/>
<feature type="compositionally biased region" description="Basic and acidic residues" evidence="1">
    <location>
        <begin position="144"/>
        <end position="167"/>
    </location>
</feature>
<gene>
    <name evidence="2" type="ORF">NCTC10918_01275</name>
</gene>
<evidence type="ECO:0000313" key="2">
    <source>
        <dbReference type="EMBL" id="VEJ30003.1"/>
    </source>
</evidence>
<reference evidence="2 3" key="1">
    <citation type="submission" date="2018-12" db="EMBL/GenBank/DDBJ databases">
        <authorList>
            <consortium name="Pathogen Informatics"/>
        </authorList>
    </citation>
    <scope>NUCLEOTIDE SEQUENCE [LARGE SCALE GENOMIC DNA]</scope>
    <source>
        <strain evidence="2 3">NCTC10918</strain>
    </source>
</reference>
<organism evidence="2 3">
    <name type="scientific">Rothia dentocariosa</name>
    <dbReference type="NCBI Taxonomy" id="2047"/>
    <lineage>
        <taxon>Bacteria</taxon>
        <taxon>Bacillati</taxon>
        <taxon>Actinomycetota</taxon>
        <taxon>Actinomycetes</taxon>
        <taxon>Micrococcales</taxon>
        <taxon>Micrococcaceae</taxon>
        <taxon>Rothia</taxon>
    </lineage>
</organism>
<protein>
    <submittedName>
        <fullName evidence="2">Uncharacterized protein</fullName>
    </submittedName>
</protein>
<feature type="region of interest" description="Disordered" evidence="1">
    <location>
        <begin position="142"/>
        <end position="192"/>
    </location>
</feature>
<dbReference type="Proteomes" id="UP000270988">
    <property type="component" value="Chromosome"/>
</dbReference>
<sequence length="192" mass="21946">MSAQEMDAEKAFERFESMLRDWLRDNGGTRIDIDYNAIHRTGHVINWLTIDGQRKGVLFPAKLDFTMDDLRPAQVDPHRGAWLYSHLWMEASDGVLHQESDWMREPVINGEPVSEQGAAVELRIHPRDPEYIPEWMATKAAAFQKKEEARARRRERDRARRERKKADAAQAAQEAETNTSSTASEAVGKASS</sequence>
<feature type="compositionally biased region" description="Polar residues" evidence="1">
    <location>
        <begin position="177"/>
        <end position="192"/>
    </location>
</feature>
<proteinExistence type="predicted"/>
<name>A0A448UVQ0_9MICC</name>
<evidence type="ECO:0000313" key="3">
    <source>
        <dbReference type="Proteomes" id="UP000270988"/>
    </source>
</evidence>
<dbReference type="EMBL" id="LR134521">
    <property type="protein sequence ID" value="VEJ30003.1"/>
    <property type="molecule type" value="Genomic_DNA"/>
</dbReference>
<evidence type="ECO:0000256" key="1">
    <source>
        <dbReference type="SAM" id="MobiDB-lite"/>
    </source>
</evidence>